<keyword evidence="2" id="KW-0540">Nuclease</keyword>
<keyword evidence="5" id="KW-0378">Hydrolase</keyword>
<gene>
    <name evidence="12" type="ORF">FIBSPDRAFT_743499</name>
</gene>
<evidence type="ECO:0000256" key="7">
    <source>
        <dbReference type="ARBA" id="ARBA00022908"/>
    </source>
</evidence>
<feature type="domain" description="Retroviral polymerase SH3-like" evidence="11">
    <location>
        <begin position="34"/>
        <end position="71"/>
    </location>
</feature>
<dbReference type="InterPro" id="IPR057670">
    <property type="entry name" value="SH3_retrovirus"/>
</dbReference>
<dbReference type="GO" id="GO:0006310">
    <property type="term" value="P:DNA recombination"/>
    <property type="evidence" value="ECO:0007669"/>
    <property type="project" value="UniProtKB-KW"/>
</dbReference>
<evidence type="ECO:0000256" key="4">
    <source>
        <dbReference type="ARBA" id="ARBA00022759"/>
    </source>
</evidence>
<proteinExistence type="predicted"/>
<dbReference type="GO" id="GO:0004519">
    <property type="term" value="F:endonuclease activity"/>
    <property type="evidence" value="ECO:0007669"/>
    <property type="project" value="UniProtKB-KW"/>
</dbReference>
<dbReference type="InterPro" id="IPR039537">
    <property type="entry name" value="Retrotran_Ty1/copia-like"/>
</dbReference>
<name>A0A166IBQ0_9AGAM</name>
<dbReference type="Proteomes" id="UP000076532">
    <property type="component" value="Unassembled WGS sequence"/>
</dbReference>
<dbReference type="GO" id="GO:0016787">
    <property type="term" value="F:hydrolase activity"/>
    <property type="evidence" value="ECO:0007669"/>
    <property type="project" value="UniProtKB-KW"/>
</dbReference>
<evidence type="ECO:0000313" key="13">
    <source>
        <dbReference type="Proteomes" id="UP000076532"/>
    </source>
</evidence>
<evidence type="ECO:0000256" key="3">
    <source>
        <dbReference type="ARBA" id="ARBA00022723"/>
    </source>
</evidence>
<keyword evidence="1" id="KW-0548">Nucleotidyltransferase</keyword>
<dbReference type="PANTHER" id="PTHR42648:SF11">
    <property type="entry name" value="TRANSPOSON TY4-P GAG-POL POLYPROTEIN"/>
    <property type="match status" value="1"/>
</dbReference>
<dbReference type="OrthoDB" id="3243429at2759"/>
<evidence type="ECO:0000256" key="8">
    <source>
        <dbReference type="ARBA" id="ARBA00022918"/>
    </source>
</evidence>
<dbReference type="Pfam" id="PF25597">
    <property type="entry name" value="SH3_retrovirus"/>
    <property type="match status" value="1"/>
</dbReference>
<keyword evidence="9" id="KW-0808">Transferase</keyword>
<accession>A0A166IBQ0</accession>
<keyword evidence="6" id="KW-0460">Magnesium</keyword>
<keyword evidence="3" id="KW-0479">Metal-binding</keyword>
<dbReference type="GO" id="GO:0003887">
    <property type="term" value="F:DNA-directed DNA polymerase activity"/>
    <property type="evidence" value="ECO:0007669"/>
    <property type="project" value="UniProtKB-KW"/>
</dbReference>
<evidence type="ECO:0000256" key="2">
    <source>
        <dbReference type="ARBA" id="ARBA00022722"/>
    </source>
</evidence>
<evidence type="ECO:0000256" key="5">
    <source>
        <dbReference type="ARBA" id="ARBA00022801"/>
    </source>
</evidence>
<keyword evidence="9" id="KW-0239">DNA-directed DNA polymerase</keyword>
<keyword evidence="7" id="KW-0229">DNA integration</keyword>
<keyword evidence="10" id="KW-0233">DNA recombination</keyword>
<dbReference type="GO" id="GO:0046872">
    <property type="term" value="F:metal ion binding"/>
    <property type="evidence" value="ECO:0007669"/>
    <property type="project" value="UniProtKB-KW"/>
</dbReference>
<dbReference type="EMBL" id="KV417562">
    <property type="protein sequence ID" value="KZP19649.1"/>
    <property type="molecule type" value="Genomic_DNA"/>
</dbReference>
<keyword evidence="8" id="KW-0695">RNA-directed DNA polymerase</keyword>
<evidence type="ECO:0000259" key="11">
    <source>
        <dbReference type="Pfam" id="PF25597"/>
    </source>
</evidence>
<dbReference type="GO" id="GO:0015074">
    <property type="term" value="P:DNA integration"/>
    <property type="evidence" value="ECO:0007669"/>
    <property type="project" value="UniProtKB-KW"/>
</dbReference>
<keyword evidence="13" id="KW-1185">Reference proteome</keyword>
<dbReference type="GO" id="GO:0003964">
    <property type="term" value="F:RNA-directed DNA polymerase activity"/>
    <property type="evidence" value="ECO:0007669"/>
    <property type="project" value="UniProtKB-KW"/>
</dbReference>
<evidence type="ECO:0000313" key="12">
    <source>
        <dbReference type="EMBL" id="KZP19649.1"/>
    </source>
</evidence>
<evidence type="ECO:0000256" key="9">
    <source>
        <dbReference type="ARBA" id="ARBA00022932"/>
    </source>
</evidence>
<reference evidence="12 13" key="1">
    <citation type="journal article" date="2016" name="Mol. Biol. Evol.">
        <title>Comparative Genomics of Early-Diverging Mushroom-Forming Fungi Provides Insights into the Origins of Lignocellulose Decay Capabilities.</title>
        <authorList>
            <person name="Nagy L.G."/>
            <person name="Riley R."/>
            <person name="Tritt A."/>
            <person name="Adam C."/>
            <person name="Daum C."/>
            <person name="Floudas D."/>
            <person name="Sun H."/>
            <person name="Yadav J.S."/>
            <person name="Pangilinan J."/>
            <person name="Larsson K.H."/>
            <person name="Matsuura K."/>
            <person name="Barry K."/>
            <person name="Labutti K."/>
            <person name="Kuo R."/>
            <person name="Ohm R.A."/>
            <person name="Bhattacharya S.S."/>
            <person name="Shirouzu T."/>
            <person name="Yoshinaga Y."/>
            <person name="Martin F.M."/>
            <person name="Grigoriev I.V."/>
            <person name="Hibbett D.S."/>
        </authorList>
    </citation>
    <scope>NUCLEOTIDE SEQUENCE [LARGE SCALE GENOMIC DNA]</scope>
    <source>
        <strain evidence="12 13">CBS 109695</strain>
    </source>
</reference>
<feature type="non-terminal residue" evidence="12">
    <location>
        <position position="1"/>
    </location>
</feature>
<keyword evidence="4" id="KW-0255">Endonuclease</keyword>
<protein>
    <submittedName>
        <fullName evidence="12">Copia protein</fullName>
    </submittedName>
</protein>
<sequence length="71" mass="8294">LRNRVPTKALTKMTPYQAFYGSKPNVSHLCEIGCQVFVLILRKNNPKIYVRSEECVLIGYRSNSKTYRVYH</sequence>
<dbReference type="PANTHER" id="PTHR42648">
    <property type="entry name" value="TRANSPOSASE, PUTATIVE-RELATED"/>
    <property type="match status" value="1"/>
</dbReference>
<organism evidence="12 13">
    <name type="scientific">Athelia psychrophila</name>
    <dbReference type="NCBI Taxonomy" id="1759441"/>
    <lineage>
        <taxon>Eukaryota</taxon>
        <taxon>Fungi</taxon>
        <taxon>Dikarya</taxon>
        <taxon>Basidiomycota</taxon>
        <taxon>Agaricomycotina</taxon>
        <taxon>Agaricomycetes</taxon>
        <taxon>Agaricomycetidae</taxon>
        <taxon>Atheliales</taxon>
        <taxon>Atheliaceae</taxon>
        <taxon>Athelia</taxon>
    </lineage>
</organism>
<evidence type="ECO:0000256" key="10">
    <source>
        <dbReference type="ARBA" id="ARBA00023172"/>
    </source>
</evidence>
<evidence type="ECO:0000256" key="6">
    <source>
        <dbReference type="ARBA" id="ARBA00022842"/>
    </source>
</evidence>
<dbReference type="AlphaFoldDB" id="A0A166IBQ0"/>
<evidence type="ECO:0000256" key="1">
    <source>
        <dbReference type="ARBA" id="ARBA00022695"/>
    </source>
</evidence>
<dbReference type="STRING" id="436010.A0A166IBQ0"/>